<dbReference type="PANTHER" id="PTHR46109">
    <property type="entry name" value="PROTEIN LIN-28"/>
    <property type="match status" value="1"/>
</dbReference>
<feature type="compositionally biased region" description="Polar residues" evidence="3">
    <location>
        <begin position="75"/>
        <end position="86"/>
    </location>
</feature>
<dbReference type="SUPFAM" id="SSF50249">
    <property type="entry name" value="Nucleic acid-binding proteins"/>
    <property type="match status" value="1"/>
</dbReference>
<dbReference type="CDD" id="cd04458">
    <property type="entry name" value="CSP_CDS"/>
    <property type="match status" value="1"/>
</dbReference>
<dbReference type="GO" id="GO:0005737">
    <property type="term" value="C:cytoplasm"/>
    <property type="evidence" value="ECO:0007669"/>
    <property type="project" value="UniProtKB-SubCell"/>
</dbReference>
<evidence type="ECO:0000256" key="2">
    <source>
        <dbReference type="ARBA" id="ARBA00022490"/>
    </source>
</evidence>
<dbReference type="GO" id="GO:0005634">
    <property type="term" value="C:nucleus"/>
    <property type="evidence" value="ECO:0007669"/>
    <property type="project" value="TreeGrafter"/>
</dbReference>
<feature type="domain" description="CSD" evidence="4">
    <location>
        <begin position="23"/>
        <end position="77"/>
    </location>
</feature>
<comment type="subcellular location">
    <subcellularLocation>
        <location evidence="1">Cytoplasm</location>
    </subcellularLocation>
</comment>
<protein>
    <recommendedName>
        <fullName evidence="4">CSD domain-containing protein</fullName>
    </recommendedName>
</protein>
<proteinExistence type="predicted"/>
<comment type="caution">
    <text evidence="5">The sequence shown here is derived from an EMBL/GenBank/DDBJ whole genome shotgun (WGS) entry which is preliminary data.</text>
</comment>
<dbReference type="Proteomes" id="UP001054837">
    <property type="component" value="Unassembled WGS sequence"/>
</dbReference>
<evidence type="ECO:0000256" key="3">
    <source>
        <dbReference type="SAM" id="MobiDB-lite"/>
    </source>
</evidence>
<feature type="compositionally biased region" description="Basic and acidic residues" evidence="3">
    <location>
        <begin position="58"/>
        <end position="74"/>
    </location>
</feature>
<sequence>MRMITIFKESFCFSGGNGSFIGRRRGKCKWFNVAKGWGFITPSDGGADVFVHQVPRNETQEKEREGDSREKEKSSTPPISRWASTHQIQWRRHQLQREVIPHIINRPSIEMHKKTAVVVKAPFAFNPPLEHWVWRRRFVVTAPN</sequence>
<dbReference type="GO" id="GO:0003729">
    <property type="term" value="F:mRNA binding"/>
    <property type="evidence" value="ECO:0007669"/>
    <property type="project" value="TreeGrafter"/>
</dbReference>
<dbReference type="AlphaFoldDB" id="A0AAV4RM54"/>
<name>A0AAV4RM54_9ARAC</name>
<dbReference type="InterPro" id="IPR002059">
    <property type="entry name" value="CSP_DNA-bd"/>
</dbReference>
<dbReference type="EMBL" id="BPLQ01006296">
    <property type="protein sequence ID" value="GIY21386.1"/>
    <property type="molecule type" value="Genomic_DNA"/>
</dbReference>
<keyword evidence="2" id="KW-0963">Cytoplasm</keyword>
<evidence type="ECO:0000256" key="1">
    <source>
        <dbReference type="ARBA" id="ARBA00004496"/>
    </source>
</evidence>
<reference evidence="5 6" key="1">
    <citation type="submission" date="2021-06" db="EMBL/GenBank/DDBJ databases">
        <title>Caerostris darwini draft genome.</title>
        <authorList>
            <person name="Kono N."/>
            <person name="Arakawa K."/>
        </authorList>
    </citation>
    <scope>NUCLEOTIDE SEQUENCE [LARGE SCALE GENOMIC DNA]</scope>
</reference>
<accession>A0AAV4RM54</accession>
<dbReference type="GO" id="GO:0031054">
    <property type="term" value="P:pre-miRNA processing"/>
    <property type="evidence" value="ECO:0007669"/>
    <property type="project" value="TreeGrafter"/>
</dbReference>
<feature type="region of interest" description="Disordered" evidence="3">
    <location>
        <begin position="53"/>
        <end position="86"/>
    </location>
</feature>
<dbReference type="Gene3D" id="2.40.50.140">
    <property type="entry name" value="Nucleic acid-binding proteins"/>
    <property type="match status" value="1"/>
</dbReference>
<organism evidence="5 6">
    <name type="scientific">Caerostris darwini</name>
    <dbReference type="NCBI Taxonomy" id="1538125"/>
    <lineage>
        <taxon>Eukaryota</taxon>
        <taxon>Metazoa</taxon>
        <taxon>Ecdysozoa</taxon>
        <taxon>Arthropoda</taxon>
        <taxon>Chelicerata</taxon>
        <taxon>Arachnida</taxon>
        <taxon>Araneae</taxon>
        <taxon>Araneomorphae</taxon>
        <taxon>Entelegynae</taxon>
        <taxon>Araneoidea</taxon>
        <taxon>Araneidae</taxon>
        <taxon>Caerostris</taxon>
    </lineage>
</organism>
<evidence type="ECO:0000313" key="6">
    <source>
        <dbReference type="Proteomes" id="UP001054837"/>
    </source>
</evidence>
<keyword evidence="6" id="KW-1185">Reference proteome</keyword>
<evidence type="ECO:0000313" key="5">
    <source>
        <dbReference type="EMBL" id="GIY21386.1"/>
    </source>
</evidence>
<dbReference type="PROSITE" id="PS51857">
    <property type="entry name" value="CSD_2"/>
    <property type="match status" value="1"/>
</dbReference>
<evidence type="ECO:0000259" key="4">
    <source>
        <dbReference type="PROSITE" id="PS51857"/>
    </source>
</evidence>
<gene>
    <name evidence="5" type="ORF">CDAR_202141</name>
</gene>
<dbReference type="InterPro" id="IPR012340">
    <property type="entry name" value="NA-bd_OB-fold"/>
</dbReference>
<dbReference type="Pfam" id="PF00313">
    <property type="entry name" value="CSD"/>
    <property type="match status" value="1"/>
</dbReference>
<dbReference type="PANTHER" id="PTHR46109:SF1">
    <property type="entry name" value="PROTEIN LIN-28 HOMOLOG"/>
    <property type="match status" value="1"/>
</dbReference>
<dbReference type="InterPro" id="IPR051373">
    <property type="entry name" value="Lin-28_RNA-binding"/>
</dbReference>